<proteinExistence type="predicted"/>
<dbReference type="GeneID" id="20673142"/>
<reference evidence="1 2" key="1">
    <citation type="journal article" date="2012" name="New Phytol.">
        <title>Insight into trade-off between wood decay and parasitism from the genome of a fungal forest pathogen.</title>
        <authorList>
            <person name="Olson A."/>
            <person name="Aerts A."/>
            <person name="Asiegbu F."/>
            <person name="Belbahri L."/>
            <person name="Bouzid O."/>
            <person name="Broberg A."/>
            <person name="Canback B."/>
            <person name="Coutinho P.M."/>
            <person name="Cullen D."/>
            <person name="Dalman K."/>
            <person name="Deflorio G."/>
            <person name="van Diepen L.T."/>
            <person name="Dunand C."/>
            <person name="Duplessis S."/>
            <person name="Durling M."/>
            <person name="Gonthier P."/>
            <person name="Grimwood J."/>
            <person name="Fossdal C.G."/>
            <person name="Hansson D."/>
            <person name="Henrissat B."/>
            <person name="Hietala A."/>
            <person name="Himmelstrand K."/>
            <person name="Hoffmeister D."/>
            <person name="Hogberg N."/>
            <person name="James T.Y."/>
            <person name="Karlsson M."/>
            <person name="Kohler A."/>
            <person name="Kues U."/>
            <person name="Lee Y.H."/>
            <person name="Lin Y.C."/>
            <person name="Lind M."/>
            <person name="Lindquist E."/>
            <person name="Lombard V."/>
            <person name="Lucas S."/>
            <person name="Lunden K."/>
            <person name="Morin E."/>
            <person name="Murat C."/>
            <person name="Park J."/>
            <person name="Raffaello T."/>
            <person name="Rouze P."/>
            <person name="Salamov A."/>
            <person name="Schmutz J."/>
            <person name="Solheim H."/>
            <person name="Stahlberg J."/>
            <person name="Velez H."/>
            <person name="de Vries R.P."/>
            <person name="Wiebenga A."/>
            <person name="Woodward S."/>
            <person name="Yakovlev I."/>
            <person name="Garbelotto M."/>
            <person name="Martin F."/>
            <person name="Grigoriev I.V."/>
            <person name="Stenlid J."/>
        </authorList>
    </citation>
    <scope>NUCLEOTIDE SEQUENCE [LARGE SCALE GENOMIC DNA]</scope>
    <source>
        <strain evidence="1 2">TC 32-1</strain>
    </source>
</reference>
<dbReference type="EMBL" id="KI925454">
    <property type="protein sequence ID" value="ETW87841.1"/>
    <property type="molecule type" value="Genomic_DNA"/>
</dbReference>
<name>W4KS06_HETIT</name>
<organism evidence="1 2">
    <name type="scientific">Heterobasidion irregulare (strain TC 32-1)</name>
    <dbReference type="NCBI Taxonomy" id="747525"/>
    <lineage>
        <taxon>Eukaryota</taxon>
        <taxon>Fungi</taxon>
        <taxon>Dikarya</taxon>
        <taxon>Basidiomycota</taxon>
        <taxon>Agaricomycotina</taxon>
        <taxon>Agaricomycetes</taxon>
        <taxon>Russulales</taxon>
        <taxon>Bondarzewiaceae</taxon>
        <taxon>Heterobasidion</taxon>
        <taxon>Heterobasidion annosum species complex</taxon>
    </lineage>
</organism>
<dbReference type="AlphaFoldDB" id="W4KS06"/>
<protein>
    <submittedName>
        <fullName evidence="1">Uncharacterized protein</fullName>
    </submittedName>
</protein>
<evidence type="ECO:0000313" key="2">
    <source>
        <dbReference type="Proteomes" id="UP000030671"/>
    </source>
</evidence>
<dbReference type="KEGG" id="hir:HETIRDRAFT_413885"/>
<evidence type="ECO:0000313" key="1">
    <source>
        <dbReference type="EMBL" id="ETW87841.1"/>
    </source>
</evidence>
<sequence length="78" mass="9128">MIEFRRFGSTTLLQPVSLDSATSIPLSAPLLRSPRPYVVRVSHLTWSYFFFRYVSSLLRRLHAGRYHDIHMCSVSSRR</sequence>
<dbReference type="InParanoid" id="W4KS06"/>
<dbReference type="RefSeq" id="XP_009541698.1">
    <property type="nucleotide sequence ID" value="XM_009543403.1"/>
</dbReference>
<keyword evidence="2" id="KW-1185">Reference proteome</keyword>
<gene>
    <name evidence="1" type="ORF">HETIRDRAFT_413885</name>
</gene>
<dbReference type="Proteomes" id="UP000030671">
    <property type="component" value="Unassembled WGS sequence"/>
</dbReference>
<dbReference type="HOGENOM" id="CLU_2622316_0_0_1"/>
<accession>W4KS06</accession>